<sequence length="64" mass="6999">MARSTATIQPTVDVDGELSMIEKAQQLAGHFPDHEALDRARRILDGRVTAAEAYVELDAKYAQG</sequence>
<dbReference type="EMBL" id="CP043643">
    <property type="protein sequence ID" value="QNE37998.1"/>
    <property type="molecule type" value="Genomic_DNA"/>
</dbReference>
<dbReference type="RefSeq" id="WP_039921998.1">
    <property type="nucleotide sequence ID" value="NZ_CP043643.1"/>
</dbReference>
<dbReference type="KEGG" id="lse:F1C12_22200"/>
<gene>
    <name evidence="1" type="ORF">F1C12_22200</name>
</gene>
<proteinExistence type="predicted"/>
<evidence type="ECO:0008006" key="3">
    <source>
        <dbReference type="Google" id="ProtNLM"/>
    </source>
</evidence>
<name>A0A7G6YHN3_9MICO</name>
<reference evidence="2" key="1">
    <citation type="submission" date="2019-09" db="EMBL/GenBank/DDBJ databases">
        <title>Antimicrobial potential of Antarctic Bacteria.</title>
        <authorList>
            <person name="Benaud N."/>
            <person name="Edwards R.J."/>
            <person name="Ferrari B.C."/>
        </authorList>
    </citation>
    <scope>NUCLEOTIDE SEQUENCE [LARGE SCALE GENOMIC DNA]</scope>
    <source>
        <strain evidence="2">INR9</strain>
        <plasmid evidence="2">unnamed2</plasmid>
    </source>
</reference>
<protein>
    <recommendedName>
        <fullName evidence="3">Antitoxin VbhA domain-containing protein</fullName>
    </recommendedName>
</protein>
<dbReference type="AlphaFoldDB" id="A0A7G6YHN3"/>
<evidence type="ECO:0000313" key="2">
    <source>
        <dbReference type="Proteomes" id="UP000515511"/>
    </source>
</evidence>
<dbReference type="Proteomes" id="UP000515511">
    <property type="component" value="Plasmid unnamed2"/>
</dbReference>
<accession>A0A7G6YHN3</accession>
<keyword evidence="1" id="KW-0614">Plasmid</keyword>
<organism evidence="1 2">
    <name type="scientific">Leifsonia shinshuensis</name>
    <dbReference type="NCBI Taxonomy" id="150026"/>
    <lineage>
        <taxon>Bacteria</taxon>
        <taxon>Bacillati</taxon>
        <taxon>Actinomycetota</taxon>
        <taxon>Actinomycetes</taxon>
        <taxon>Micrococcales</taxon>
        <taxon>Microbacteriaceae</taxon>
        <taxon>Leifsonia</taxon>
    </lineage>
</organism>
<evidence type="ECO:0000313" key="1">
    <source>
        <dbReference type="EMBL" id="QNE37998.1"/>
    </source>
</evidence>
<geneLocation type="plasmid" evidence="1 2">
    <name>unnamed2</name>
</geneLocation>